<organism evidence="1">
    <name type="scientific">Heterosigma akashiwo</name>
    <name type="common">Chromophytic alga</name>
    <name type="synonym">Heterosigma carterae</name>
    <dbReference type="NCBI Taxonomy" id="2829"/>
    <lineage>
        <taxon>Eukaryota</taxon>
        <taxon>Sar</taxon>
        <taxon>Stramenopiles</taxon>
        <taxon>Ochrophyta</taxon>
        <taxon>Raphidophyceae</taxon>
        <taxon>Chattonellales</taxon>
        <taxon>Chattonellaceae</taxon>
        <taxon>Heterosigma</taxon>
    </lineage>
</organism>
<dbReference type="EMBL" id="HBIU01031114">
    <property type="protein sequence ID" value="CAE0635648.1"/>
    <property type="molecule type" value="Transcribed_RNA"/>
</dbReference>
<proteinExistence type="predicted"/>
<dbReference type="InterPro" id="IPR011008">
    <property type="entry name" value="Dimeric_a/b-barrel"/>
</dbReference>
<name>A0A6V1QTU0_HETAK</name>
<sequence length="205" mass="23264">MGGVHLQFILGVVAYSLFFAGKCRAFTSVWLQGGKTSLAGAERKTQQSSRRTFSLQMKQFQEIKTFVVDIQKATDFEKSWSAVSGRMEYVDGFKSLVVSRAQQDRMALLQARNPEGDEPGEVLNVKYVSIASWDNEDSWATWMERESGRDELVAPYLMMDKAVKDFLLKDIETQYFDAVLEEPKPGEDFGEFADWEDSANAYFDG</sequence>
<reference evidence="1" key="1">
    <citation type="submission" date="2021-01" db="EMBL/GenBank/DDBJ databases">
        <authorList>
            <person name="Corre E."/>
            <person name="Pelletier E."/>
            <person name="Niang G."/>
            <person name="Scheremetjew M."/>
            <person name="Finn R."/>
            <person name="Kale V."/>
            <person name="Holt S."/>
            <person name="Cochrane G."/>
            <person name="Meng A."/>
            <person name="Brown T."/>
            <person name="Cohen L."/>
        </authorList>
    </citation>
    <scope>NUCLEOTIDE SEQUENCE</scope>
    <source>
        <strain evidence="1">CCMP3107</strain>
    </source>
</reference>
<dbReference type="Gene3D" id="3.30.70.100">
    <property type="match status" value="1"/>
</dbReference>
<dbReference type="AlphaFoldDB" id="A0A6V1QTU0"/>
<protein>
    <submittedName>
        <fullName evidence="1">Uncharacterized protein</fullName>
    </submittedName>
</protein>
<accession>A0A6V1QTU0</accession>
<dbReference type="SUPFAM" id="SSF54909">
    <property type="entry name" value="Dimeric alpha+beta barrel"/>
    <property type="match status" value="1"/>
</dbReference>
<gene>
    <name evidence="1" type="ORF">HAKA00212_LOCUS14391</name>
</gene>
<evidence type="ECO:0000313" key="1">
    <source>
        <dbReference type="EMBL" id="CAE0635648.1"/>
    </source>
</evidence>